<feature type="domain" description="ODAD1 central coiled coil region" evidence="4">
    <location>
        <begin position="153"/>
        <end position="422"/>
    </location>
</feature>
<dbReference type="PANTHER" id="PTHR21694:SF18">
    <property type="entry name" value="COILED-COIL DOMAIN-CONTAINING PROTEIN 63"/>
    <property type="match status" value="1"/>
</dbReference>
<keyword evidence="6" id="KW-1185">Reference proteome</keyword>
<feature type="compositionally biased region" description="Basic and acidic residues" evidence="3">
    <location>
        <begin position="466"/>
        <end position="478"/>
    </location>
</feature>
<organism evidence="5 6">
    <name type="scientific">Neocallimastix californiae</name>
    <dbReference type="NCBI Taxonomy" id="1754190"/>
    <lineage>
        <taxon>Eukaryota</taxon>
        <taxon>Fungi</taxon>
        <taxon>Fungi incertae sedis</taxon>
        <taxon>Chytridiomycota</taxon>
        <taxon>Chytridiomycota incertae sedis</taxon>
        <taxon>Neocallimastigomycetes</taxon>
        <taxon>Neocallimastigales</taxon>
        <taxon>Neocallimastigaceae</taxon>
        <taxon>Neocallimastix</taxon>
    </lineage>
</organism>
<gene>
    <name evidence="5" type="ORF">LY90DRAFT_670153</name>
</gene>
<dbReference type="PANTHER" id="PTHR21694">
    <property type="entry name" value="COILED-COIL DOMAIN-CONTAINING PROTEIN 63"/>
    <property type="match status" value="1"/>
</dbReference>
<evidence type="ECO:0000313" key="6">
    <source>
        <dbReference type="Proteomes" id="UP000193920"/>
    </source>
</evidence>
<keyword evidence="1 2" id="KW-0175">Coiled coil</keyword>
<dbReference type="InterPro" id="IPR049258">
    <property type="entry name" value="ODAD1_CC"/>
</dbReference>
<evidence type="ECO:0000256" key="3">
    <source>
        <dbReference type="SAM" id="MobiDB-lite"/>
    </source>
</evidence>
<proteinExistence type="predicted"/>
<dbReference type="STRING" id="1754190.A0A1Y2D4I5"/>
<protein>
    <recommendedName>
        <fullName evidence="4">ODAD1 central coiled coil region domain-containing protein</fullName>
    </recommendedName>
</protein>
<dbReference type="AlphaFoldDB" id="A0A1Y2D4I5"/>
<dbReference type="OrthoDB" id="6766775at2759"/>
<dbReference type="Pfam" id="PF21773">
    <property type="entry name" value="ODAD1_CC"/>
    <property type="match status" value="1"/>
</dbReference>
<name>A0A1Y2D4I5_9FUNG</name>
<sequence length="834" mass="97942">MIKSKVNSSDELLLSEPDINKTLSKEAELLRLQRQYRLMEGDRKVTCESSKAVIAKQSESIKKLQEENSMLHFQLVLVERRINYQEKNGIKHKKAKETINKGELNVIEYQNLMNQLQEIEMKINNMHKKIERKKYECSGVNFFKESYQYKQHIIDELENKLNKALVKYNQTLAVNKKTRSLIDTLRGERACFDNLSRKYKKAINEQKKKMTKVIEASTAAYETRVDAQNKISVLKEKTEKEYQVFIQEMNEINRQLEQDQKLKEFMNTKNQEKVVHGRKRKNGESQNDEEETIYQMYNKTLNNYESIFNTIRKETGIEDINEFIKTFNDIEDENFSLFNYVSEISNKIDYNESEIKTLQEKIVLLKKDEKENQEMKQEMIKQMEERLETNKEKNEYYINDTRSKQNIVDIICQNITEIVQKLIEFKSLPTADFYLAPSVFVTNAQAIIEKQNKLKEDSSNDNENNDENKSNELEEDKQVISSGLENKDNLLKDIREKEHEIQNDKPDILNENEVPFGNSDEESKNNEDEENNKDNENNENNRDNENNGNNENNKDNEYNGNNENNKDNEYNGNNENNKDNEYNGNNENNKNNENNENNELNNNKNNNNKSDNNEDQVNNTNDNKENVEKKDSLESLATNSSPNIEIKEQELTNLERIPTSSNILADEDNKKNIKLTEDVINLILDKPKINKIVDTKNSKNATIINLLNDKKVNPINLIEVLRYIEEKTNELLVFNYMTHLPKHKESNENEIKTADKMFTNNEVNNRENITLLGSGPEAPINNLNIKIPDRDDSSDNLDYDDEEKRLLTREELTKRTIMNYNNKVNRKEIQNKSK</sequence>
<evidence type="ECO:0000256" key="1">
    <source>
        <dbReference type="ARBA" id="ARBA00023054"/>
    </source>
</evidence>
<dbReference type="InterPro" id="IPR051876">
    <property type="entry name" value="ODA-DC/CCD"/>
</dbReference>
<dbReference type="Proteomes" id="UP000193920">
    <property type="component" value="Unassembled WGS sequence"/>
</dbReference>
<reference evidence="5 6" key="1">
    <citation type="submission" date="2016-08" db="EMBL/GenBank/DDBJ databases">
        <title>A Parts List for Fungal Cellulosomes Revealed by Comparative Genomics.</title>
        <authorList>
            <consortium name="DOE Joint Genome Institute"/>
            <person name="Haitjema C.H."/>
            <person name="Gilmore S.P."/>
            <person name="Henske J.K."/>
            <person name="Solomon K.V."/>
            <person name="De Groot R."/>
            <person name="Kuo A."/>
            <person name="Mondo S.J."/>
            <person name="Salamov A.A."/>
            <person name="Labutti K."/>
            <person name="Zhao Z."/>
            <person name="Chiniquy J."/>
            <person name="Barry K."/>
            <person name="Brewer H.M."/>
            <person name="Purvine S.O."/>
            <person name="Wright A.T."/>
            <person name="Boxma B."/>
            <person name="Van Alen T."/>
            <person name="Hackstein J.H."/>
            <person name="Baker S.E."/>
            <person name="Grigoriev I.V."/>
            <person name="O'Malley M.A."/>
        </authorList>
    </citation>
    <scope>NUCLEOTIDE SEQUENCE [LARGE SCALE GENOMIC DNA]</scope>
    <source>
        <strain evidence="5 6">G1</strain>
    </source>
</reference>
<comment type="caution">
    <text evidence="5">The sequence shown here is derived from an EMBL/GenBank/DDBJ whole genome shotgun (WGS) entry which is preliminary data.</text>
</comment>
<feature type="compositionally biased region" description="Basic and acidic residues" evidence="3">
    <location>
        <begin position="521"/>
        <end position="545"/>
    </location>
</feature>
<feature type="coiled-coil region" evidence="2">
    <location>
        <begin position="358"/>
        <end position="400"/>
    </location>
</feature>
<evidence type="ECO:0000256" key="2">
    <source>
        <dbReference type="SAM" id="Coils"/>
    </source>
</evidence>
<evidence type="ECO:0000259" key="4">
    <source>
        <dbReference type="Pfam" id="PF21773"/>
    </source>
</evidence>
<dbReference type="EMBL" id="MCOG01000087">
    <property type="protein sequence ID" value="ORY54219.1"/>
    <property type="molecule type" value="Genomic_DNA"/>
</dbReference>
<feature type="coiled-coil region" evidence="2">
    <location>
        <begin position="235"/>
        <end position="269"/>
    </location>
</feature>
<feature type="compositionally biased region" description="Basic and acidic residues" evidence="3">
    <location>
        <begin position="622"/>
        <end position="633"/>
    </location>
</feature>
<accession>A0A1Y2D4I5</accession>
<feature type="compositionally biased region" description="Basic and acidic residues" evidence="3">
    <location>
        <begin position="499"/>
        <end position="508"/>
    </location>
</feature>
<evidence type="ECO:0000313" key="5">
    <source>
        <dbReference type="EMBL" id="ORY54219.1"/>
    </source>
</evidence>
<feature type="region of interest" description="Disordered" evidence="3">
    <location>
        <begin position="499"/>
        <end position="651"/>
    </location>
</feature>
<feature type="coiled-coil region" evidence="2">
    <location>
        <begin position="109"/>
        <end position="174"/>
    </location>
</feature>
<feature type="compositionally biased region" description="Low complexity" evidence="3">
    <location>
        <begin position="582"/>
        <end position="621"/>
    </location>
</feature>
<feature type="region of interest" description="Disordered" evidence="3">
    <location>
        <begin position="452"/>
        <end position="485"/>
    </location>
</feature>